<evidence type="ECO:0000313" key="6">
    <source>
        <dbReference type="EMBL" id="WPB86040.1"/>
    </source>
</evidence>
<evidence type="ECO:0000259" key="5">
    <source>
        <dbReference type="PROSITE" id="PS50893"/>
    </source>
</evidence>
<evidence type="ECO:0000256" key="4">
    <source>
        <dbReference type="ARBA" id="ARBA00022840"/>
    </source>
</evidence>
<dbReference type="Pfam" id="PF00005">
    <property type="entry name" value="ABC_tran"/>
    <property type="match status" value="1"/>
</dbReference>
<dbReference type="PROSITE" id="PS50893">
    <property type="entry name" value="ABC_TRANSPORTER_2"/>
    <property type="match status" value="1"/>
</dbReference>
<dbReference type="PROSITE" id="PS00211">
    <property type="entry name" value="ABC_TRANSPORTER_1"/>
    <property type="match status" value="1"/>
</dbReference>
<sequence>MGPCIEVRGGGKTYASARGPVTALTDVGLAVQEGEFLSLLGPSGCGKSTLLRAIAGLDPLTSGTIMLRGVPITRPPERMGMVFQRDVLLDWRSIRDNVLLAAEFQGLPRRAHEARAMALLDRFGLGAFAERHPWELSGGMRQRAAICRALLCEPEILLMDEPFGALDAMTRDDLNLELSRIQQDGARTVVFVTHSIAEAVYLSDRVAVMSTGPGRVVEVFDIDLPRPRPLAMRETPEFAQHVAKIRGLFSRLGIVKE</sequence>
<dbReference type="GO" id="GO:0005524">
    <property type="term" value="F:ATP binding"/>
    <property type="evidence" value="ECO:0007669"/>
    <property type="project" value="UniProtKB-KW"/>
</dbReference>
<keyword evidence="3" id="KW-0547">Nucleotide-binding</keyword>
<reference evidence="6 7" key="1">
    <citation type="submission" date="2023-11" db="EMBL/GenBank/DDBJ databases">
        <title>Arctic aerobic anoxygenic photoheterotroph Sediminicoccus rosea KRV36 adapts its photosynthesis to long days of polar summer.</title>
        <authorList>
            <person name="Tomasch J."/>
            <person name="Kopejtka K."/>
            <person name="Bily T."/>
            <person name="Gardiner A.T."/>
            <person name="Gardian Z."/>
            <person name="Shivaramu S."/>
            <person name="Koblizek M."/>
            <person name="Engelhardt F."/>
            <person name="Kaftan D."/>
        </authorList>
    </citation>
    <scope>NUCLEOTIDE SEQUENCE [LARGE SCALE GENOMIC DNA]</scope>
    <source>
        <strain evidence="6 7">R-30</strain>
    </source>
</reference>
<keyword evidence="7" id="KW-1185">Reference proteome</keyword>
<dbReference type="Proteomes" id="UP001305521">
    <property type="component" value="Chromosome"/>
</dbReference>
<name>A0ABZ0PJX3_9PROT</name>
<protein>
    <submittedName>
        <fullName evidence="6">ABC transporter ATP-binding protein</fullName>
    </submittedName>
</protein>
<dbReference type="SMART" id="SM00382">
    <property type="entry name" value="AAA"/>
    <property type="match status" value="1"/>
</dbReference>
<dbReference type="InterPro" id="IPR003439">
    <property type="entry name" value="ABC_transporter-like_ATP-bd"/>
</dbReference>
<gene>
    <name evidence="6" type="ORF">R9Z33_04025</name>
</gene>
<evidence type="ECO:0000256" key="2">
    <source>
        <dbReference type="ARBA" id="ARBA00022448"/>
    </source>
</evidence>
<dbReference type="RefSeq" id="WP_318650017.1">
    <property type="nucleotide sequence ID" value="NZ_CP137852.1"/>
</dbReference>
<keyword evidence="2" id="KW-0813">Transport</keyword>
<dbReference type="PANTHER" id="PTHR42788:SF13">
    <property type="entry name" value="ALIPHATIC SULFONATES IMPORT ATP-BINDING PROTEIN SSUB"/>
    <property type="match status" value="1"/>
</dbReference>
<dbReference type="Gene3D" id="3.40.50.300">
    <property type="entry name" value="P-loop containing nucleotide triphosphate hydrolases"/>
    <property type="match status" value="1"/>
</dbReference>
<dbReference type="PANTHER" id="PTHR42788">
    <property type="entry name" value="TAURINE IMPORT ATP-BINDING PROTEIN-RELATED"/>
    <property type="match status" value="1"/>
</dbReference>
<dbReference type="InterPro" id="IPR050166">
    <property type="entry name" value="ABC_transporter_ATP-bind"/>
</dbReference>
<dbReference type="InterPro" id="IPR027417">
    <property type="entry name" value="P-loop_NTPase"/>
</dbReference>
<evidence type="ECO:0000256" key="1">
    <source>
        <dbReference type="ARBA" id="ARBA00005417"/>
    </source>
</evidence>
<evidence type="ECO:0000256" key="3">
    <source>
        <dbReference type="ARBA" id="ARBA00022741"/>
    </source>
</evidence>
<dbReference type="InterPro" id="IPR017871">
    <property type="entry name" value="ABC_transporter-like_CS"/>
</dbReference>
<dbReference type="CDD" id="cd03293">
    <property type="entry name" value="ABC_NrtD_SsuB_transporters"/>
    <property type="match status" value="1"/>
</dbReference>
<comment type="similarity">
    <text evidence="1">Belongs to the ABC transporter superfamily.</text>
</comment>
<dbReference type="EMBL" id="CP137852">
    <property type="protein sequence ID" value="WPB86040.1"/>
    <property type="molecule type" value="Genomic_DNA"/>
</dbReference>
<feature type="domain" description="ABC transporter" evidence="5">
    <location>
        <begin position="5"/>
        <end position="236"/>
    </location>
</feature>
<dbReference type="InterPro" id="IPR003593">
    <property type="entry name" value="AAA+_ATPase"/>
</dbReference>
<dbReference type="SUPFAM" id="SSF52540">
    <property type="entry name" value="P-loop containing nucleoside triphosphate hydrolases"/>
    <property type="match status" value="1"/>
</dbReference>
<organism evidence="6 7">
    <name type="scientific">Sediminicoccus rosea</name>
    <dbReference type="NCBI Taxonomy" id="1225128"/>
    <lineage>
        <taxon>Bacteria</taxon>
        <taxon>Pseudomonadati</taxon>
        <taxon>Pseudomonadota</taxon>
        <taxon>Alphaproteobacteria</taxon>
        <taxon>Acetobacterales</taxon>
        <taxon>Roseomonadaceae</taxon>
        <taxon>Sediminicoccus</taxon>
    </lineage>
</organism>
<evidence type="ECO:0000313" key="7">
    <source>
        <dbReference type="Proteomes" id="UP001305521"/>
    </source>
</evidence>
<proteinExistence type="inferred from homology"/>
<accession>A0ABZ0PJX3</accession>
<keyword evidence="4 6" id="KW-0067">ATP-binding</keyword>